<organism evidence="1 2">
    <name type="scientific">Goekera deserti</name>
    <dbReference type="NCBI Taxonomy" id="2497753"/>
    <lineage>
        <taxon>Bacteria</taxon>
        <taxon>Bacillati</taxon>
        <taxon>Actinomycetota</taxon>
        <taxon>Actinomycetes</taxon>
        <taxon>Geodermatophilales</taxon>
        <taxon>Geodermatophilaceae</taxon>
        <taxon>Goekera</taxon>
    </lineage>
</organism>
<dbReference type="SUPFAM" id="SSF143100">
    <property type="entry name" value="TTHA1013/TTHA0281-like"/>
    <property type="match status" value="1"/>
</dbReference>
<sequence>MNVTAVCQWSGDWWAVSVPEVDGAFTQAKRLDQVPAMVADAVALLAGVPADQVHVIVEADGDARTD</sequence>
<protein>
    <submittedName>
        <fullName evidence="1">Uncharacterized protein</fullName>
    </submittedName>
</protein>
<accession>A0A7K3WJQ3</accession>
<keyword evidence="2" id="KW-1185">Reference proteome</keyword>
<dbReference type="AlphaFoldDB" id="A0A7K3WJQ3"/>
<name>A0A7K3WJQ3_9ACTN</name>
<evidence type="ECO:0000313" key="2">
    <source>
        <dbReference type="Proteomes" id="UP000470470"/>
    </source>
</evidence>
<proteinExistence type="predicted"/>
<evidence type="ECO:0000313" key="1">
    <source>
        <dbReference type="EMBL" id="NEL56684.1"/>
    </source>
</evidence>
<dbReference type="InterPro" id="IPR035069">
    <property type="entry name" value="TTHA1013/TTHA0281-like"/>
</dbReference>
<dbReference type="EMBL" id="JAAGWK010000041">
    <property type="protein sequence ID" value="NEL56684.1"/>
    <property type="molecule type" value="Genomic_DNA"/>
</dbReference>
<dbReference type="Proteomes" id="UP000470470">
    <property type="component" value="Unassembled WGS sequence"/>
</dbReference>
<reference evidence="1 2" key="1">
    <citation type="submission" date="2020-02" db="EMBL/GenBank/DDBJ databases">
        <title>The whole genome sequence of CPCC 205119.</title>
        <authorList>
            <person name="Jiang Z."/>
        </authorList>
    </citation>
    <scope>NUCLEOTIDE SEQUENCE [LARGE SCALE GENOMIC DNA]</scope>
    <source>
        <strain evidence="1 2">CPCC 205119</strain>
    </source>
</reference>
<dbReference type="Gene3D" id="3.30.160.250">
    <property type="match status" value="1"/>
</dbReference>
<dbReference type="RefSeq" id="WP_162392983.1">
    <property type="nucleotide sequence ID" value="NZ_JAABOZ010000003.1"/>
</dbReference>
<gene>
    <name evidence="1" type="ORF">G1H19_22195</name>
</gene>
<comment type="caution">
    <text evidence="1">The sequence shown here is derived from an EMBL/GenBank/DDBJ whole genome shotgun (WGS) entry which is preliminary data.</text>
</comment>